<reference evidence="1 2" key="1">
    <citation type="submission" date="2024-07" db="EMBL/GenBank/DDBJ databases">
        <title>Genomic Encyclopedia of Type Strains, Phase V (KMG-V): Genome sequencing to study the core and pangenomes of soil and plant-associated prokaryotes.</title>
        <authorList>
            <person name="Whitman W."/>
        </authorList>
    </citation>
    <scope>NUCLEOTIDE SEQUENCE [LARGE SCALE GENOMIC DNA]</scope>
    <source>
        <strain evidence="1 2">USDA 222</strain>
    </source>
</reference>
<proteinExistence type="predicted"/>
<dbReference type="Proteomes" id="UP001565474">
    <property type="component" value="Unassembled WGS sequence"/>
</dbReference>
<keyword evidence="2" id="KW-1185">Reference proteome</keyword>
<protein>
    <submittedName>
        <fullName evidence="1">Uncharacterized protein</fullName>
    </submittedName>
</protein>
<dbReference type="RefSeq" id="WP_036035400.1">
    <property type="nucleotide sequence ID" value="NZ_JBGBYD010000002.1"/>
</dbReference>
<sequence length="74" mass="8581">MQPPFHSIHLDPSRDPPEAYWEAFELFEELWARLRGFKASCGQDQVLLNLIRHLEHQLVIAGLILAFQLELLDG</sequence>
<name>A0ABV4GCP4_9BRAD</name>
<evidence type="ECO:0000313" key="2">
    <source>
        <dbReference type="Proteomes" id="UP001565474"/>
    </source>
</evidence>
<evidence type="ECO:0000313" key="1">
    <source>
        <dbReference type="EMBL" id="MEY9469693.1"/>
    </source>
</evidence>
<gene>
    <name evidence="1" type="ORF">ABH992_002092</name>
</gene>
<dbReference type="EMBL" id="JBGBZN010000002">
    <property type="protein sequence ID" value="MEY9469693.1"/>
    <property type="molecule type" value="Genomic_DNA"/>
</dbReference>
<comment type="caution">
    <text evidence="1">The sequence shown here is derived from an EMBL/GenBank/DDBJ whole genome shotgun (WGS) entry which is preliminary data.</text>
</comment>
<accession>A0ABV4GCP4</accession>
<organism evidence="1 2">
    <name type="scientific">Bradyrhizobium yuanmingense</name>
    <dbReference type="NCBI Taxonomy" id="108015"/>
    <lineage>
        <taxon>Bacteria</taxon>
        <taxon>Pseudomonadati</taxon>
        <taxon>Pseudomonadota</taxon>
        <taxon>Alphaproteobacteria</taxon>
        <taxon>Hyphomicrobiales</taxon>
        <taxon>Nitrobacteraceae</taxon>
        <taxon>Bradyrhizobium</taxon>
    </lineage>
</organism>